<protein>
    <submittedName>
        <fullName evidence="3">Uncharacterized protein</fullName>
    </submittedName>
</protein>
<accession>A0ABR6EU83</accession>
<comment type="caution">
    <text evidence="3">The sequence shown here is derived from an EMBL/GenBank/DDBJ whole genome shotgun (WGS) entry which is preliminary data.</text>
</comment>
<dbReference type="RefSeq" id="WP_182953482.1">
    <property type="nucleotide sequence ID" value="NZ_WNXC01000001.1"/>
</dbReference>
<keyword evidence="4" id="KW-1185">Reference proteome</keyword>
<dbReference type="EMBL" id="WNXC01000001">
    <property type="protein sequence ID" value="MBB2147988.1"/>
    <property type="molecule type" value="Genomic_DNA"/>
</dbReference>
<evidence type="ECO:0000313" key="4">
    <source>
        <dbReference type="Proteomes" id="UP000636110"/>
    </source>
</evidence>
<reference evidence="3 4" key="1">
    <citation type="submission" date="2019-11" db="EMBL/GenBank/DDBJ databases">
        <title>Description of Pedobacter sp. LMG 31462T.</title>
        <authorList>
            <person name="Carlier A."/>
            <person name="Qi S."/>
            <person name="Vandamme P."/>
        </authorList>
    </citation>
    <scope>NUCLEOTIDE SEQUENCE [LARGE SCALE GENOMIC DNA]</scope>
    <source>
        <strain evidence="3 4">LMG 31462</strain>
    </source>
</reference>
<evidence type="ECO:0000256" key="1">
    <source>
        <dbReference type="SAM" id="MobiDB-lite"/>
    </source>
</evidence>
<keyword evidence="2" id="KW-1133">Transmembrane helix</keyword>
<feature type="transmembrane region" description="Helical" evidence="2">
    <location>
        <begin position="60"/>
        <end position="79"/>
    </location>
</feature>
<evidence type="ECO:0000313" key="3">
    <source>
        <dbReference type="EMBL" id="MBB2147988.1"/>
    </source>
</evidence>
<sequence>MLLVQFTKSILDLPLWGTKEYSLEKMEWIILLVFAIWAFSYACLLMNLPPRIKSWKGKISLALLLLSSTGLIIAGMLNVNPMRPPKGDNQQIQKSLKLPSNERHLKYR</sequence>
<organism evidence="3 4">
    <name type="scientific">Pedobacter gandavensis</name>
    <dbReference type="NCBI Taxonomy" id="2679963"/>
    <lineage>
        <taxon>Bacteria</taxon>
        <taxon>Pseudomonadati</taxon>
        <taxon>Bacteroidota</taxon>
        <taxon>Sphingobacteriia</taxon>
        <taxon>Sphingobacteriales</taxon>
        <taxon>Sphingobacteriaceae</taxon>
        <taxon>Pedobacter</taxon>
    </lineage>
</organism>
<proteinExistence type="predicted"/>
<keyword evidence="2" id="KW-0472">Membrane</keyword>
<keyword evidence="2" id="KW-0812">Transmembrane</keyword>
<feature type="transmembrane region" description="Helical" evidence="2">
    <location>
        <begin position="28"/>
        <end position="48"/>
    </location>
</feature>
<feature type="region of interest" description="Disordered" evidence="1">
    <location>
        <begin position="84"/>
        <end position="108"/>
    </location>
</feature>
<dbReference type="Proteomes" id="UP000636110">
    <property type="component" value="Unassembled WGS sequence"/>
</dbReference>
<gene>
    <name evidence="3" type="ORF">GM920_03585</name>
</gene>
<evidence type="ECO:0000256" key="2">
    <source>
        <dbReference type="SAM" id="Phobius"/>
    </source>
</evidence>
<name>A0ABR6EU83_9SPHI</name>